<gene>
    <name evidence="1" type="ORF">NliqN6_0837</name>
</gene>
<evidence type="ECO:0000313" key="2">
    <source>
        <dbReference type="Proteomes" id="UP000620104"/>
    </source>
</evidence>
<dbReference type="AlphaFoldDB" id="A0A8H3TPZ1"/>
<proteinExistence type="predicted"/>
<comment type="caution">
    <text evidence="1">The sequence shown here is derived from an EMBL/GenBank/DDBJ whole genome shotgun (WGS) entry which is preliminary data.</text>
</comment>
<dbReference type="EMBL" id="BLZA01000007">
    <property type="protein sequence ID" value="GHJ84435.1"/>
    <property type="molecule type" value="Genomic_DNA"/>
</dbReference>
<organism evidence="1 2">
    <name type="scientific">Naganishia liquefaciens</name>
    <dbReference type="NCBI Taxonomy" id="104408"/>
    <lineage>
        <taxon>Eukaryota</taxon>
        <taxon>Fungi</taxon>
        <taxon>Dikarya</taxon>
        <taxon>Basidiomycota</taxon>
        <taxon>Agaricomycotina</taxon>
        <taxon>Tremellomycetes</taxon>
        <taxon>Filobasidiales</taxon>
        <taxon>Filobasidiaceae</taxon>
        <taxon>Naganishia</taxon>
    </lineage>
</organism>
<keyword evidence="2" id="KW-1185">Reference proteome</keyword>
<evidence type="ECO:0000313" key="1">
    <source>
        <dbReference type="EMBL" id="GHJ84435.1"/>
    </source>
</evidence>
<name>A0A8H3TPZ1_9TREE</name>
<accession>A0A8H3TPZ1</accession>
<dbReference type="Proteomes" id="UP000620104">
    <property type="component" value="Unassembled WGS sequence"/>
</dbReference>
<protein>
    <submittedName>
        <fullName evidence="1">Uncharacterized protein</fullName>
    </submittedName>
</protein>
<sequence>MVAARNEEVFQDTEDQVNDYLMRRCKSQQVLSKHSLLENSPTLGTSIRSDSARRDRDAWLTFTGAVEVQKDIVLSFRTSGSAPRRSKQRVLLSEK</sequence>
<reference evidence="1" key="1">
    <citation type="submission" date="2020-07" db="EMBL/GenBank/DDBJ databases">
        <title>Draft Genome Sequence of a Deep-Sea Yeast, Naganishia (Cryptococcus) liquefaciens strain N6.</title>
        <authorList>
            <person name="Han Y.W."/>
            <person name="Kajitani R."/>
            <person name="Morimoto H."/>
            <person name="Parhat M."/>
            <person name="Tsubouchi H."/>
            <person name="Bakenova O."/>
            <person name="Ogata M."/>
            <person name="Argunhan B."/>
            <person name="Aoki R."/>
            <person name="Kajiwara S."/>
            <person name="Itoh T."/>
            <person name="Iwasaki H."/>
        </authorList>
    </citation>
    <scope>NUCLEOTIDE SEQUENCE</scope>
    <source>
        <strain evidence="1">N6</strain>
    </source>
</reference>